<sequence length="56" mass="6197">MLLKLVVEIDLLLSDLERRLAGTALKQVWRTVVEVRGLLKGLPQPTRKSLPSGSSD</sequence>
<keyword evidence="2" id="KW-1185">Reference proteome</keyword>
<dbReference type="Proteomes" id="UP000006138">
    <property type="component" value="Chromosome"/>
</dbReference>
<organism evidence="1 2">
    <name type="scientific">Amycolatopsis mediterranei (strain S699)</name>
    <name type="common">Nocardia mediterranei</name>
    <dbReference type="NCBI Taxonomy" id="713604"/>
    <lineage>
        <taxon>Bacteria</taxon>
        <taxon>Bacillati</taxon>
        <taxon>Actinomycetota</taxon>
        <taxon>Actinomycetes</taxon>
        <taxon>Pseudonocardiales</taxon>
        <taxon>Pseudonocardiaceae</taxon>
        <taxon>Amycolatopsis</taxon>
    </lineage>
</organism>
<name>A0A9R0NU81_AMYMS</name>
<dbReference type="EMBL" id="CP002896">
    <property type="protein sequence ID" value="AEK40722.1"/>
    <property type="molecule type" value="Genomic_DNA"/>
</dbReference>
<gene>
    <name evidence="1" type="ordered locus">RAM_11160</name>
</gene>
<dbReference type="KEGG" id="amn:RAM_11160"/>
<proteinExistence type="predicted"/>
<reference evidence="1 2" key="1">
    <citation type="journal article" date="2011" name="J. Bacteriol.">
        <title>Whole genome sequence of the rifamycin B-producing strain Amycolatopsis mediterranei S699.</title>
        <authorList>
            <person name="Verma M."/>
            <person name="Kaur J."/>
            <person name="Kumar M."/>
            <person name="Kumari K."/>
            <person name="Saxena A."/>
            <person name="Anand S."/>
            <person name="Nigam A."/>
            <person name="Ravi V."/>
            <person name="Raghuvanshi S."/>
            <person name="Khurana P."/>
            <person name="Tyagi A.K."/>
            <person name="Khurana J.P."/>
            <person name="Lal R."/>
        </authorList>
    </citation>
    <scope>NUCLEOTIDE SEQUENCE [LARGE SCALE GENOMIC DNA]</scope>
    <source>
        <strain evidence="1 2">S699</strain>
    </source>
</reference>
<evidence type="ECO:0000313" key="2">
    <source>
        <dbReference type="Proteomes" id="UP000006138"/>
    </source>
</evidence>
<dbReference type="AlphaFoldDB" id="A0A9R0NU81"/>
<evidence type="ECO:0000313" key="1">
    <source>
        <dbReference type="EMBL" id="AEK40722.1"/>
    </source>
</evidence>
<accession>A0A9R0NU81</accession>
<protein>
    <submittedName>
        <fullName evidence="1">Uncharacterized protein</fullName>
    </submittedName>
</protein>